<name>A0A1F6VAJ8_9PROT</name>
<evidence type="ECO:0000256" key="1">
    <source>
        <dbReference type="SAM" id="SignalP"/>
    </source>
</evidence>
<dbReference type="SUPFAM" id="SSF53850">
    <property type="entry name" value="Periplasmic binding protein-like II"/>
    <property type="match status" value="1"/>
</dbReference>
<reference evidence="2 3" key="1">
    <citation type="journal article" date="2016" name="Nat. Commun.">
        <title>Thousands of microbial genomes shed light on interconnected biogeochemical processes in an aquifer system.</title>
        <authorList>
            <person name="Anantharaman K."/>
            <person name="Brown C.T."/>
            <person name="Hug L.A."/>
            <person name="Sharon I."/>
            <person name="Castelle C.J."/>
            <person name="Probst A.J."/>
            <person name="Thomas B.C."/>
            <person name="Singh A."/>
            <person name="Wilkins M.J."/>
            <person name="Karaoz U."/>
            <person name="Brodie E.L."/>
            <person name="Williams K.H."/>
            <person name="Hubbard S.S."/>
            <person name="Banfield J.F."/>
        </authorList>
    </citation>
    <scope>NUCLEOTIDE SEQUENCE [LARGE SCALE GENOMIC DNA]</scope>
</reference>
<dbReference type="Pfam" id="PF12974">
    <property type="entry name" value="Phosphonate-bd"/>
    <property type="match status" value="1"/>
</dbReference>
<evidence type="ECO:0000313" key="2">
    <source>
        <dbReference type="EMBL" id="OGI66670.1"/>
    </source>
</evidence>
<evidence type="ECO:0000313" key="3">
    <source>
        <dbReference type="Proteomes" id="UP000179076"/>
    </source>
</evidence>
<dbReference type="AlphaFoldDB" id="A0A1F6VAJ8"/>
<organism evidence="2 3">
    <name type="scientific">Candidatus Muproteobacteria bacterium RBG_16_60_9</name>
    <dbReference type="NCBI Taxonomy" id="1817755"/>
    <lineage>
        <taxon>Bacteria</taxon>
        <taxon>Pseudomonadati</taxon>
        <taxon>Pseudomonadota</taxon>
        <taxon>Candidatus Muproteobacteria</taxon>
    </lineage>
</organism>
<gene>
    <name evidence="2" type="ORF">A2W18_11615</name>
</gene>
<dbReference type="Proteomes" id="UP000179076">
    <property type="component" value="Unassembled WGS sequence"/>
</dbReference>
<sequence length="273" mass="30369">MLARFRTPRRCAILTFVLALLAHPVAAEDAALVLLTQPLPREEMPAASLQPLADYIATLTSRRCTISTPPNFPAYWEAVRHNRYDLAFDAPHFTDYRIRKFGFIALAKTPDTTSYSLLMRDDGRSRDPTVLVGKRVVTLGLTSIGTLRLNALFPDPFRQPVLVEVASTEDGLNMLFKKKVEAAFLPTASIGNRIIPRGSAVILTTEPIPRLALSASPRLARDLIDQIRTGLLQARTTDPGRDMLRAIGIEFFDAATNEEFANHSFVLKGYWGY</sequence>
<feature type="signal peptide" evidence="1">
    <location>
        <begin position="1"/>
        <end position="27"/>
    </location>
</feature>
<evidence type="ECO:0008006" key="4">
    <source>
        <dbReference type="Google" id="ProtNLM"/>
    </source>
</evidence>
<accession>A0A1F6VAJ8</accession>
<proteinExistence type="predicted"/>
<protein>
    <recommendedName>
        <fullName evidence="4">Solute-binding protein family 3/N-terminal domain-containing protein</fullName>
    </recommendedName>
</protein>
<feature type="chain" id="PRO_5009527197" description="Solute-binding protein family 3/N-terminal domain-containing protein" evidence="1">
    <location>
        <begin position="28"/>
        <end position="273"/>
    </location>
</feature>
<keyword evidence="1" id="KW-0732">Signal</keyword>
<dbReference type="EMBL" id="MFSP01000081">
    <property type="protein sequence ID" value="OGI66670.1"/>
    <property type="molecule type" value="Genomic_DNA"/>
</dbReference>
<comment type="caution">
    <text evidence="2">The sequence shown here is derived from an EMBL/GenBank/DDBJ whole genome shotgun (WGS) entry which is preliminary data.</text>
</comment>